<keyword evidence="3" id="KW-1185">Reference proteome</keyword>
<proteinExistence type="predicted"/>
<keyword evidence="1" id="KW-1133">Transmembrane helix</keyword>
<dbReference type="Proteomes" id="UP001518989">
    <property type="component" value="Unassembled WGS sequence"/>
</dbReference>
<evidence type="ECO:0000313" key="2">
    <source>
        <dbReference type="EMBL" id="MBO1078025.1"/>
    </source>
</evidence>
<evidence type="ECO:0000313" key="3">
    <source>
        <dbReference type="Proteomes" id="UP001518989"/>
    </source>
</evidence>
<sequence>MVAGSPPRDDRTAGEDWVLVLIAIFVFVGSVTAGLLIWCFLITWR</sequence>
<accession>A0ABS3KKM8</accession>
<feature type="transmembrane region" description="Helical" evidence="1">
    <location>
        <begin position="17"/>
        <end position="44"/>
    </location>
</feature>
<dbReference type="RefSeq" id="WP_207415411.1">
    <property type="nucleotide sequence ID" value="NZ_CP061179.1"/>
</dbReference>
<dbReference type="EMBL" id="JACTNG010000001">
    <property type="protein sequence ID" value="MBO1078025.1"/>
    <property type="molecule type" value="Genomic_DNA"/>
</dbReference>
<reference evidence="2 3" key="1">
    <citation type="submission" date="2020-09" db="EMBL/GenBank/DDBJ databases">
        <title>Roseomonas.</title>
        <authorList>
            <person name="Zhu W."/>
        </authorList>
    </citation>
    <scope>NUCLEOTIDE SEQUENCE [LARGE SCALE GENOMIC DNA]</scope>
    <source>
        <strain evidence="2 3">573</strain>
    </source>
</reference>
<keyword evidence="1" id="KW-0472">Membrane</keyword>
<gene>
    <name evidence="2" type="ORF">IAI61_03210</name>
</gene>
<protein>
    <submittedName>
        <fullName evidence="2">Uncharacterized protein</fullName>
    </submittedName>
</protein>
<organism evidence="2 3">
    <name type="scientific">Roseomonas haemaphysalidis</name>
    <dbReference type="NCBI Taxonomy" id="2768162"/>
    <lineage>
        <taxon>Bacteria</taxon>
        <taxon>Pseudomonadati</taxon>
        <taxon>Pseudomonadota</taxon>
        <taxon>Alphaproteobacteria</taxon>
        <taxon>Acetobacterales</taxon>
        <taxon>Roseomonadaceae</taxon>
        <taxon>Roseomonas</taxon>
    </lineage>
</organism>
<keyword evidence="1" id="KW-0812">Transmembrane</keyword>
<comment type="caution">
    <text evidence="2">The sequence shown here is derived from an EMBL/GenBank/DDBJ whole genome shotgun (WGS) entry which is preliminary data.</text>
</comment>
<name>A0ABS3KKM8_9PROT</name>
<evidence type="ECO:0000256" key="1">
    <source>
        <dbReference type="SAM" id="Phobius"/>
    </source>
</evidence>